<gene>
    <name evidence="3" type="ORF">SAMN05192554_11371</name>
</gene>
<reference evidence="3 4" key="1">
    <citation type="submission" date="2016-10" db="EMBL/GenBank/DDBJ databases">
        <authorList>
            <person name="de Groot N.N."/>
        </authorList>
    </citation>
    <scope>NUCLEOTIDE SEQUENCE [LARGE SCALE GENOMIC DNA]</scope>
    <source>
        <strain evidence="4">EB21,IBRC-M 10013,KCTC 4048</strain>
    </source>
</reference>
<evidence type="ECO:0000259" key="2">
    <source>
        <dbReference type="Pfam" id="PF07995"/>
    </source>
</evidence>
<dbReference type="PANTHER" id="PTHR19328">
    <property type="entry name" value="HEDGEHOG-INTERACTING PROTEIN"/>
    <property type="match status" value="1"/>
</dbReference>
<feature type="region of interest" description="Disordered" evidence="1">
    <location>
        <begin position="336"/>
        <end position="360"/>
    </location>
</feature>
<accession>A0A1G9Y934</accession>
<dbReference type="InterPro" id="IPR011041">
    <property type="entry name" value="Quinoprot_gluc/sorb_DH_b-prop"/>
</dbReference>
<feature type="compositionally biased region" description="Basic and acidic residues" evidence="1">
    <location>
        <begin position="343"/>
        <end position="360"/>
    </location>
</feature>
<evidence type="ECO:0000313" key="4">
    <source>
        <dbReference type="Proteomes" id="UP000199370"/>
    </source>
</evidence>
<dbReference type="EMBL" id="FNIA01000013">
    <property type="protein sequence ID" value="SDN05588.1"/>
    <property type="molecule type" value="Genomic_DNA"/>
</dbReference>
<dbReference type="PANTHER" id="PTHR19328:SF13">
    <property type="entry name" value="HIPL1 PROTEIN"/>
    <property type="match status" value="1"/>
</dbReference>
<dbReference type="InterPro" id="IPR011042">
    <property type="entry name" value="6-blade_b-propeller_TolB-like"/>
</dbReference>
<dbReference type="RefSeq" id="WP_089734310.1">
    <property type="nucleotide sequence ID" value="NZ_FNIA01000013.1"/>
</dbReference>
<protein>
    <submittedName>
        <fullName evidence="3">Glucose/arabinose dehydrogenase, beta-propeller fold</fullName>
    </submittedName>
</protein>
<dbReference type="Pfam" id="PF07995">
    <property type="entry name" value="GSDH"/>
    <property type="match status" value="1"/>
</dbReference>
<evidence type="ECO:0000256" key="1">
    <source>
        <dbReference type="SAM" id="MobiDB-lite"/>
    </source>
</evidence>
<evidence type="ECO:0000313" key="3">
    <source>
        <dbReference type="EMBL" id="SDN05588.1"/>
    </source>
</evidence>
<proteinExistence type="predicted"/>
<keyword evidence="4" id="KW-1185">Reference proteome</keyword>
<feature type="domain" description="Glucose/Sorbosone dehydrogenase" evidence="2">
    <location>
        <begin position="48"/>
        <end position="344"/>
    </location>
</feature>
<dbReference type="STRING" id="996166.SAMN05192554_11371"/>
<dbReference type="SUPFAM" id="SSF50952">
    <property type="entry name" value="Soluble quinoprotein glucose dehydrogenase"/>
    <property type="match status" value="1"/>
</dbReference>
<dbReference type="Gene3D" id="2.120.10.30">
    <property type="entry name" value="TolB, C-terminal domain"/>
    <property type="match status" value="1"/>
</dbReference>
<sequence length="360" mass="38792">MKRRRLLATVGVGLASGVAGCLTPPDTGEGTTIKDGAPLRLERVRMRLDTPWGASFHPETGNLFVTERPGRVVRAMGNDRGPVRTLDSTANFGEGGLLGLAFDPRNPRDAYVYQTYDGEAGLANRVLRLDADREFAVDSVVLDGIPANTVHNGGRLEFGPDGALWVTTGDAGEPSTAQSRDSLAGKVLRITRNGDPDPGNPFDSPVYTYGHRNPQGLSFVGGSVYAVEHGPDEADELNRLEAGGNYGWPAVSGESDRETYVEPLVTWTPSIGPAGLAYYTGPIERWQDSFFVGALVGTHLRQVSLDADDVASQNTLYGNLGRLRTTFTGPDDHLYFTTSNQDGRGDPDPTDDEVYRVRPP</sequence>
<name>A0A1G9Y934_9EURY</name>
<organism evidence="3 4">
    <name type="scientific">Haloarchaeobius iranensis</name>
    <dbReference type="NCBI Taxonomy" id="996166"/>
    <lineage>
        <taxon>Archaea</taxon>
        <taxon>Methanobacteriati</taxon>
        <taxon>Methanobacteriota</taxon>
        <taxon>Stenosarchaea group</taxon>
        <taxon>Halobacteria</taxon>
        <taxon>Halobacteriales</taxon>
        <taxon>Halorubellaceae</taxon>
        <taxon>Haloarchaeobius</taxon>
    </lineage>
</organism>
<dbReference type="Proteomes" id="UP000199370">
    <property type="component" value="Unassembled WGS sequence"/>
</dbReference>
<dbReference type="AlphaFoldDB" id="A0A1G9Y934"/>
<dbReference type="OrthoDB" id="6744at2157"/>
<dbReference type="PROSITE" id="PS51257">
    <property type="entry name" value="PROKAR_LIPOPROTEIN"/>
    <property type="match status" value="1"/>
</dbReference>
<dbReference type="InterPro" id="IPR012938">
    <property type="entry name" value="Glc/Sorbosone_DH"/>
</dbReference>